<dbReference type="GO" id="GO:0004016">
    <property type="term" value="F:adenylate cyclase activity"/>
    <property type="evidence" value="ECO:0007669"/>
    <property type="project" value="UniProtKB-EC"/>
</dbReference>
<sequence length="409" mass="45929">MFVKWITEVLKLVTGLLSESCFPIDSACQKVLLSSGFATRLTEGLFFSLLQDFSSNLAFLITLFIALLLFSLILVFVCMENIFQRCTRLFSAVIWTCLITMGYVFIFVGGVVCAWDQVSFFLFIIFIVYTMLPVGMKDAVVAGIIASLSHIIVLSIYLSMGNSSHSQLQLANLVIFVCGNLVGAYHKHLMEVALGETFHETFNLIQSRVKLESEKRHQEHLLLSILPAYIALEMKTEIIERLRDGGQPQRQHESANNFHNLYVKRHQNVSILYADIVGFTLLASECSPKELVLMLNELFGKFDQIAKDNDCMRIKILELLRLIIAADDINMTNHMEAGGVPGVGISMCCCLHVTTIACHHNHKSHGGHERSLPKEYQELEIIFTCSILDTSESKHLHPTPWMNLLSGGP</sequence>
<keyword evidence="12" id="KW-0456">Lyase</keyword>
<evidence type="ECO:0000256" key="2">
    <source>
        <dbReference type="ARBA" id="ARBA00001936"/>
    </source>
</evidence>
<evidence type="ECO:0000256" key="6">
    <source>
        <dbReference type="ARBA" id="ARBA00022723"/>
    </source>
</evidence>
<dbReference type="EC" id="4.6.1.1" evidence="4"/>
<keyword evidence="11 13" id="KW-0472">Membrane</keyword>
<feature type="domain" description="Guanylate cyclase" evidence="14">
    <location>
        <begin position="270"/>
        <end position="317"/>
    </location>
</feature>
<dbReference type="InterPro" id="IPR032628">
    <property type="entry name" value="AC_N"/>
</dbReference>
<comment type="subcellular location">
    <subcellularLocation>
        <location evidence="3">Membrane</location>
        <topology evidence="3">Multi-pass membrane protein</topology>
    </subcellularLocation>
</comment>
<evidence type="ECO:0000256" key="13">
    <source>
        <dbReference type="SAM" id="Phobius"/>
    </source>
</evidence>
<name>A0A8C6XP19_NAJNA</name>
<dbReference type="Ensembl" id="ENSNNAT00000017676.1">
    <property type="protein sequence ID" value="ENSNNAP00000016843.1"/>
    <property type="gene ID" value="ENSNNAG00000011140.1"/>
</dbReference>
<keyword evidence="16" id="KW-1185">Reference proteome</keyword>
<evidence type="ECO:0000256" key="12">
    <source>
        <dbReference type="ARBA" id="ARBA00023239"/>
    </source>
</evidence>
<dbReference type="Proteomes" id="UP000694559">
    <property type="component" value="Unplaced"/>
</dbReference>
<evidence type="ECO:0000256" key="9">
    <source>
        <dbReference type="ARBA" id="ARBA00022842"/>
    </source>
</evidence>
<feature type="transmembrane region" description="Helical" evidence="13">
    <location>
        <begin position="57"/>
        <end position="77"/>
    </location>
</feature>
<dbReference type="GO" id="GO:0007189">
    <property type="term" value="P:adenylate cyclase-activating G protein-coupled receptor signaling pathway"/>
    <property type="evidence" value="ECO:0007669"/>
    <property type="project" value="TreeGrafter"/>
</dbReference>
<dbReference type="Gene3D" id="3.30.70.1230">
    <property type="entry name" value="Nucleotide cyclase"/>
    <property type="match status" value="1"/>
</dbReference>
<evidence type="ECO:0000256" key="3">
    <source>
        <dbReference type="ARBA" id="ARBA00004141"/>
    </source>
</evidence>
<dbReference type="GO" id="GO:0007193">
    <property type="term" value="P:adenylate cyclase-inhibiting G protein-coupled receptor signaling pathway"/>
    <property type="evidence" value="ECO:0007669"/>
    <property type="project" value="TreeGrafter"/>
</dbReference>
<dbReference type="GO" id="GO:0035556">
    <property type="term" value="P:intracellular signal transduction"/>
    <property type="evidence" value="ECO:0007669"/>
    <property type="project" value="InterPro"/>
</dbReference>
<dbReference type="Pfam" id="PF00211">
    <property type="entry name" value="Guanylate_cyc"/>
    <property type="match status" value="1"/>
</dbReference>
<comment type="cofactor">
    <cofactor evidence="2">
        <name>Mn(2+)</name>
        <dbReference type="ChEBI" id="CHEBI:29035"/>
    </cofactor>
</comment>
<dbReference type="GO" id="GO:0005886">
    <property type="term" value="C:plasma membrane"/>
    <property type="evidence" value="ECO:0007669"/>
    <property type="project" value="TreeGrafter"/>
</dbReference>
<dbReference type="GeneTree" id="ENSGT00940000159445"/>
<keyword evidence="5 13" id="KW-0812">Transmembrane</keyword>
<dbReference type="AlphaFoldDB" id="A0A8C6XP19"/>
<evidence type="ECO:0000256" key="7">
    <source>
        <dbReference type="ARBA" id="ARBA00022741"/>
    </source>
</evidence>
<dbReference type="GO" id="GO:0005524">
    <property type="term" value="F:ATP binding"/>
    <property type="evidence" value="ECO:0007669"/>
    <property type="project" value="UniProtKB-KW"/>
</dbReference>
<organism evidence="15 16">
    <name type="scientific">Naja naja</name>
    <name type="common">Indian cobra</name>
    <dbReference type="NCBI Taxonomy" id="35670"/>
    <lineage>
        <taxon>Eukaryota</taxon>
        <taxon>Metazoa</taxon>
        <taxon>Chordata</taxon>
        <taxon>Craniata</taxon>
        <taxon>Vertebrata</taxon>
        <taxon>Euteleostomi</taxon>
        <taxon>Lepidosauria</taxon>
        <taxon>Squamata</taxon>
        <taxon>Bifurcata</taxon>
        <taxon>Unidentata</taxon>
        <taxon>Episquamata</taxon>
        <taxon>Toxicofera</taxon>
        <taxon>Serpentes</taxon>
        <taxon>Colubroidea</taxon>
        <taxon>Elapidae</taxon>
        <taxon>Elapinae</taxon>
        <taxon>Naja</taxon>
    </lineage>
</organism>
<evidence type="ECO:0000256" key="10">
    <source>
        <dbReference type="ARBA" id="ARBA00022989"/>
    </source>
</evidence>
<keyword evidence="10 13" id="KW-1133">Transmembrane helix</keyword>
<feature type="transmembrane region" description="Helical" evidence="13">
    <location>
        <begin position="114"/>
        <end position="132"/>
    </location>
</feature>
<reference evidence="15" key="1">
    <citation type="submission" date="2025-08" db="UniProtKB">
        <authorList>
            <consortium name="Ensembl"/>
        </authorList>
    </citation>
    <scope>IDENTIFICATION</scope>
</reference>
<evidence type="ECO:0000256" key="4">
    <source>
        <dbReference type="ARBA" id="ARBA00012201"/>
    </source>
</evidence>
<dbReference type="PROSITE" id="PS50125">
    <property type="entry name" value="GUANYLATE_CYCLASE_2"/>
    <property type="match status" value="1"/>
</dbReference>
<evidence type="ECO:0000313" key="15">
    <source>
        <dbReference type="Ensembl" id="ENSNNAP00000016843.1"/>
    </source>
</evidence>
<evidence type="ECO:0000313" key="16">
    <source>
        <dbReference type="Proteomes" id="UP000694559"/>
    </source>
</evidence>
<evidence type="ECO:0000256" key="8">
    <source>
        <dbReference type="ARBA" id="ARBA00022840"/>
    </source>
</evidence>
<dbReference type="PANTHER" id="PTHR45627:SF10">
    <property type="entry name" value="ADENYLATE CYCLASE TYPE 4"/>
    <property type="match status" value="1"/>
</dbReference>
<reference evidence="15" key="2">
    <citation type="submission" date="2025-09" db="UniProtKB">
        <authorList>
            <consortium name="Ensembl"/>
        </authorList>
    </citation>
    <scope>IDENTIFICATION</scope>
</reference>
<feature type="transmembrane region" description="Helical" evidence="13">
    <location>
        <begin position="166"/>
        <end position="185"/>
    </location>
</feature>
<dbReference type="SUPFAM" id="SSF55073">
    <property type="entry name" value="Nucleotide cyclase"/>
    <property type="match status" value="1"/>
</dbReference>
<evidence type="ECO:0000256" key="5">
    <source>
        <dbReference type="ARBA" id="ARBA00022692"/>
    </source>
</evidence>
<evidence type="ECO:0000259" key="14">
    <source>
        <dbReference type="PROSITE" id="PS50125"/>
    </source>
</evidence>
<keyword evidence="8" id="KW-0067">ATP-binding</keyword>
<keyword evidence="7" id="KW-0547">Nucleotide-binding</keyword>
<feature type="transmembrane region" description="Helical" evidence="13">
    <location>
        <begin position="89"/>
        <end position="108"/>
    </location>
</feature>
<comment type="catalytic activity">
    <reaction evidence="1">
        <text>ATP = 3',5'-cyclic AMP + diphosphate</text>
        <dbReference type="Rhea" id="RHEA:15389"/>
        <dbReference type="ChEBI" id="CHEBI:30616"/>
        <dbReference type="ChEBI" id="CHEBI:33019"/>
        <dbReference type="ChEBI" id="CHEBI:58165"/>
        <dbReference type="EC" id="4.6.1.1"/>
    </reaction>
</comment>
<feature type="transmembrane region" description="Helical" evidence="13">
    <location>
        <begin position="139"/>
        <end position="160"/>
    </location>
</feature>
<dbReference type="Pfam" id="PF16214">
    <property type="entry name" value="AC_N"/>
    <property type="match status" value="1"/>
</dbReference>
<protein>
    <recommendedName>
        <fullName evidence="4">adenylate cyclase</fullName>
        <ecNumber evidence="4">4.6.1.1</ecNumber>
    </recommendedName>
</protein>
<dbReference type="PANTHER" id="PTHR45627">
    <property type="entry name" value="ADENYLATE CYCLASE TYPE 1"/>
    <property type="match status" value="1"/>
</dbReference>
<evidence type="ECO:0000256" key="11">
    <source>
        <dbReference type="ARBA" id="ARBA00023136"/>
    </source>
</evidence>
<dbReference type="InterPro" id="IPR029787">
    <property type="entry name" value="Nucleotide_cyclase"/>
</dbReference>
<dbReference type="SMART" id="SM00044">
    <property type="entry name" value="CYCc"/>
    <property type="match status" value="1"/>
</dbReference>
<keyword evidence="6" id="KW-0479">Metal-binding</keyword>
<keyword evidence="9" id="KW-0460">Magnesium</keyword>
<dbReference type="GO" id="GO:0006171">
    <property type="term" value="P:cAMP biosynthetic process"/>
    <property type="evidence" value="ECO:0007669"/>
    <property type="project" value="TreeGrafter"/>
</dbReference>
<evidence type="ECO:0000256" key="1">
    <source>
        <dbReference type="ARBA" id="ARBA00001593"/>
    </source>
</evidence>
<accession>A0A8C6XP19</accession>
<proteinExistence type="predicted"/>
<dbReference type="InterPro" id="IPR001054">
    <property type="entry name" value="A/G_cyclase"/>
</dbReference>
<dbReference type="GO" id="GO:0046872">
    <property type="term" value="F:metal ion binding"/>
    <property type="evidence" value="ECO:0007669"/>
    <property type="project" value="UniProtKB-KW"/>
</dbReference>